<proteinExistence type="predicted"/>
<dbReference type="Gene3D" id="3.60.10.10">
    <property type="entry name" value="Endonuclease/exonuclease/phosphatase"/>
    <property type="match status" value="1"/>
</dbReference>
<name>A0A3B3H399_ORYLA</name>
<dbReference type="SUPFAM" id="SSF56672">
    <property type="entry name" value="DNA/RNA polymerases"/>
    <property type="match status" value="1"/>
</dbReference>
<evidence type="ECO:0000313" key="4">
    <source>
        <dbReference type="Ensembl" id="ENSORLP00000026378.1"/>
    </source>
</evidence>
<dbReference type="PANTHER" id="PTHR36688">
    <property type="entry name" value="ENDO/EXONUCLEASE/PHOSPHATASE DOMAIN-CONTAINING PROTEIN"/>
    <property type="match status" value="1"/>
</dbReference>
<keyword evidence="1" id="KW-0175">Coiled coil</keyword>
<dbReference type="Pfam" id="PF00075">
    <property type="entry name" value="RNase_H"/>
    <property type="match status" value="1"/>
</dbReference>
<dbReference type="CDD" id="cd01650">
    <property type="entry name" value="RT_nLTR_like"/>
    <property type="match status" value="1"/>
</dbReference>
<dbReference type="InterPro" id="IPR043502">
    <property type="entry name" value="DNA/RNA_pol_sf"/>
</dbReference>
<dbReference type="Ensembl" id="ENSORLT00000043019.1">
    <property type="protein sequence ID" value="ENSORLP00000026378.1"/>
    <property type="gene ID" value="ENSORLG00000027174.1"/>
</dbReference>
<organism evidence="4 5">
    <name type="scientific">Oryzias latipes</name>
    <name type="common">Japanese rice fish</name>
    <name type="synonym">Japanese killifish</name>
    <dbReference type="NCBI Taxonomy" id="8090"/>
    <lineage>
        <taxon>Eukaryota</taxon>
        <taxon>Metazoa</taxon>
        <taxon>Chordata</taxon>
        <taxon>Craniata</taxon>
        <taxon>Vertebrata</taxon>
        <taxon>Euteleostomi</taxon>
        <taxon>Actinopterygii</taxon>
        <taxon>Neopterygii</taxon>
        <taxon>Teleostei</taxon>
        <taxon>Neoteleostei</taxon>
        <taxon>Acanthomorphata</taxon>
        <taxon>Ovalentaria</taxon>
        <taxon>Atherinomorphae</taxon>
        <taxon>Beloniformes</taxon>
        <taxon>Adrianichthyidae</taxon>
        <taxon>Oryziinae</taxon>
        <taxon>Oryzias</taxon>
    </lineage>
</organism>
<protein>
    <recommendedName>
        <fullName evidence="6">Reverse transcriptase domain-containing protein</fullName>
    </recommendedName>
</protein>
<accession>A0A3B3H399</accession>
<evidence type="ECO:0000256" key="1">
    <source>
        <dbReference type="SAM" id="Coils"/>
    </source>
</evidence>
<keyword evidence="5" id="KW-1185">Reference proteome</keyword>
<dbReference type="InterPro" id="IPR002156">
    <property type="entry name" value="RNaseH_domain"/>
</dbReference>
<evidence type="ECO:0008006" key="6">
    <source>
        <dbReference type="Google" id="ProtNLM"/>
    </source>
</evidence>
<dbReference type="GO" id="GO:0004523">
    <property type="term" value="F:RNA-DNA hybrid ribonuclease activity"/>
    <property type="evidence" value="ECO:0007669"/>
    <property type="project" value="InterPro"/>
</dbReference>
<dbReference type="Proteomes" id="UP000001038">
    <property type="component" value="Chromosome 21"/>
</dbReference>
<feature type="coiled-coil region" evidence="1">
    <location>
        <begin position="1189"/>
        <end position="1216"/>
    </location>
</feature>
<dbReference type="InterPro" id="IPR005135">
    <property type="entry name" value="Endo/exonuclease/phosphatase"/>
</dbReference>
<dbReference type="Gene3D" id="3.30.420.10">
    <property type="entry name" value="Ribonuclease H-like superfamily/Ribonuclease H"/>
    <property type="match status" value="1"/>
</dbReference>
<dbReference type="GO" id="GO:0003676">
    <property type="term" value="F:nucleic acid binding"/>
    <property type="evidence" value="ECO:0007669"/>
    <property type="project" value="InterPro"/>
</dbReference>
<evidence type="ECO:0000259" key="2">
    <source>
        <dbReference type="PROSITE" id="PS50878"/>
    </source>
</evidence>
<dbReference type="PANTHER" id="PTHR36688:SF2">
    <property type="entry name" value="ENDONUCLEASE_EXONUCLEASE_PHOSPHATASE DOMAIN-CONTAINING PROTEIN"/>
    <property type="match status" value="1"/>
</dbReference>
<dbReference type="Bgee" id="ENSORLG00000027174">
    <property type="expression patterns" value="Expressed in mesonephros and 4 other cell types or tissues"/>
</dbReference>
<dbReference type="PROSITE" id="PS50879">
    <property type="entry name" value="RNASE_H_1"/>
    <property type="match status" value="1"/>
</dbReference>
<dbReference type="PROSITE" id="PS50878">
    <property type="entry name" value="RT_POL"/>
    <property type="match status" value="1"/>
</dbReference>
<dbReference type="GO" id="GO:0006259">
    <property type="term" value="P:DNA metabolic process"/>
    <property type="evidence" value="ECO:0007669"/>
    <property type="project" value="UniProtKB-ARBA"/>
</dbReference>
<dbReference type="SUPFAM" id="SSF53098">
    <property type="entry name" value="Ribonuclease H-like"/>
    <property type="match status" value="1"/>
</dbReference>
<evidence type="ECO:0000259" key="3">
    <source>
        <dbReference type="PROSITE" id="PS50879"/>
    </source>
</evidence>
<feature type="domain" description="Reverse transcriptase" evidence="2">
    <location>
        <begin position="481"/>
        <end position="750"/>
    </location>
</feature>
<reference evidence="4" key="2">
    <citation type="submission" date="2025-08" db="UniProtKB">
        <authorList>
            <consortium name="Ensembl"/>
        </authorList>
    </citation>
    <scope>IDENTIFICATION</scope>
    <source>
        <strain evidence="4">Hd-rR</strain>
    </source>
</reference>
<dbReference type="InterPro" id="IPR012337">
    <property type="entry name" value="RNaseH-like_sf"/>
</dbReference>
<dbReference type="Pfam" id="PF00078">
    <property type="entry name" value="RVT_1"/>
    <property type="match status" value="1"/>
</dbReference>
<dbReference type="GeneTree" id="ENSGT01060000248530"/>
<dbReference type="SUPFAM" id="SSF56219">
    <property type="entry name" value="DNase I-like"/>
    <property type="match status" value="1"/>
</dbReference>
<dbReference type="InterPro" id="IPR000477">
    <property type="entry name" value="RT_dom"/>
</dbReference>
<dbReference type="InterPro" id="IPR052560">
    <property type="entry name" value="RdDP_mobile_element"/>
</dbReference>
<feature type="domain" description="RNase H type-1" evidence="3">
    <location>
        <begin position="960"/>
        <end position="1093"/>
    </location>
</feature>
<evidence type="ECO:0000313" key="5">
    <source>
        <dbReference type="Proteomes" id="UP000001038"/>
    </source>
</evidence>
<dbReference type="CDD" id="cd09276">
    <property type="entry name" value="Rnase_HI_RT_non_LTR"/>
    <property type="match status" value="1"/>
</dbReference>
<dbReference type="InParanoid" id="A0A3B3H399"/>
<dbReference type="InterPro" id="IPR036691">
    <property type="entry name" value="Endo/exonu/phosph_ase_sf"/>
</dbReference>
<dbReference type="Pfam" id="PF14529">
    <property type="entry name" value="Exo_endo_phos_2"/>
    <property type="match status" value="1"/>
</dbReference>
<sequence>MVLILQWNARSLLANGQELKKCIDDLDQKPDIICIQETWLRPNLDFRISQYTGIRCDRAEGGGGGCATFIKNNFNYRVIKIGTQEEFIGIEIYIGLGRINVVNYYNPCKKLDLSLLKSIIHLDNGHVIVCGDFNAHSTLWGGKVTDVNGEVLEDLMDELHLVCLNDGRGTRTDVRTGNMSALDLTFVSNVLAGGSEWNVHNSTMGSDHYPVFSRVGGDREPPSNGKEGRWLFHKAKWGEFTFMCEEECSNISMESTAEEMEKKIRNLIISAAQKTIPRSKATMTRKNVPWWTEDCKIAVKNRNKGLKLLKRTHTYENLLNYKRLCSQARRIIKKEKREYWRAFCDKIGRTTPVNTVWGMIRKMKGIRRELQYPVLKIGDDLAISDTDKAEMLAKTFVRSQSNENLSGYRKGRRDEIRERHYKDFDDNTYLTTMDAPFTCFELDLALHKSKITSPGRDGISYVMLKHLGRKMKLKLLDMYNRVWSEGKLPTNWKEAVVIPILKPGKDPSSPENYRPIALTSHVGKVMERMINERLQYYLESKNLLSPYQNGFRKGRGTMDPVICLEADVRKAQVNKEYLVAVFFDIEKAYDMVWKEGLLIKLGTLGLNGRIYNWIKGFLFDRYVQVRIGKSFSNRYVVDNGTPQGSVISPVLFSIMINDIFNSIGCEFGKALFADDGALWKRGRNIHYVERKIQDAITEVENWSYDWGFKFSVTKTKCMVFTRKRGTVLNLRLYGEAIEQVHSFRYLGVILDTKLKWRENIDSIVGRCKKVINIMRCLKGTGWGASAQALKQIYITMIRSVTEYGIIVYNTACKTLLHKIEVIQNQALKICTGAMRSTPAVSLQVEMGELPLKLRIKQLMLNYWVKIQGCVDVENMVRRAIDPCWESDNGTNESAAWKLARLARKANIHGKTLVKTFLYPTTPFWIFPTAQVDLYLHRTMEDRKGKGNWDELTADRLDTAHASFIPIYTDGSKDPETMRTGFSFCIPTLDKSVGVKTSKDLSVFTVEMLAISYSLHWLEQNRIGDGIICSDSLSALMSLKSYNSESRSDILYEIYESLIRLANLKINIRFMWVPAHRGVEGNEMADFLAKRALKRGIEMEIPLGRTEFRAIVRRRIMEEWQTQWERERKGRHLFSIQDRVGRGMNVRVNTRDSCIISRLRMGHTGLNNTLHLIGKHPTGLCECGRGEESVEHVLCQCELYREERRQLESRVRMIEGEQMTLKKLLGGEENFNGAIIGFLKRTRLLRRI</sequence>
<dbReference type="AlphaFoldDB" id="A0A3B3H399"/>
<reference evidence="4" key="3">
    <citation type="submission" date="2025-09" db="UniProtKB">
        <authorList>
            <consortium name="Ensembl"/>
        </authorList>
    </citation>
    <scope>IDENTIFICATION</scope>
    <source>
        <strain evidence="4">Hd-rR</strain>
    </source>
</reference>
<dbReference type="InterPro" id="IPR036397">
    <property type="entry name" value="RNaseH_sf"/>
</dbReference>
<reference evidence="4 5" key="1">
    <citation type="journal article" date="2007" name="Nature">
        <title>The medaka draft genome and insights into vertebrate genome evolution.</title>
        <authorList>
            <person name="Kasahara M."/>
            <person name="Naruse K."/>
            <person name="Sasaki S."/>
            <person name="Nakatani Y."/>
            <person name="Qu W."/>
            <person name="Ahsan B."/>
            <person name="Yamada T."/>
            <person name="Nagayasu Y."/>
            <person name="Doi K."/>
            <person name="Kasai Y."/>
            <person name="Jindo T."/>
            <person name="Kobayashi D."/>
            <person name="Shimada A."/>
            <person name="Toyoda A."/>
            <person name="Kuroki Y."/>
            <person name="Fujiyama A."/>
            <person name="Sasaki T."/>
            <person name="Shimizu A."/>
            <person name="Asakawa S."/>
            <person name="Shimizu N."/>
            <person name="Hashimoto S."/>
            <person name="Yang J."/>
            <person name="Lee Y."/>
            <person name="Matsushima K."/>
            <person name="Sugano S."/>
            <person name="Sakaizumi M."/>
            <person name="Narita T."/>
            <person name="Ohishi K."/>
            <person name="Haga S."/>
            <person name="Ohta F."/>
            <person name="Nomoto H."/>
            <person name="Nogata K."/>
            <person name="Morishita T."/>
            <person name="Endo T."/>
            <person name="Shin-I T."/>
            <person name="Takeda H."/>
            <person name="Morishita S."/>
            <person name="Kohara Y."/>
        </authorList>
    </citation>
    <scope>NUCLEOTIDE SEQUENCE [LARGE SCALE GENOMIC DNA]</scope>
    <source>
        <strain evidence="4 5">Hd-rR</strain>
    </source>
</reference>